<dbReference type="AlphaFoldDB" id="B9S3V1"/>
<dbReference type="PANTHER" id="PTHR37235">
    <property type="entry name" value="ZINC METALLOPROTEINASE AUREOLYSIN"/>
    <property type="match status" value="1"/>
</dbReference>
<accession>B9S3V1</accession>
<organism evidence="1 2">
    <name type="scientific">Ricinus communis</name>
    <name type="common">Castor bean</name>
    <dbReference type="NCBI Taxonomy" id="3988"/>
    <lineage>
        <taxon>Eukaryota</taxon>
        <taxon>Viridiplantae</taxon>
        <taxon>Streptophyta</taxon>
        <taxon>Embryophyta</taxon>
        <taxon>Tracheophyta</taxon>
        <taxon>Spermatophyta</taxon>
        <taxon>Magnoliopsida</taxon>
        <taxon>eudicotyledons</taxon>
        <taxon>Gunneridae</taxon>
        <taxon>Pentapetalae</taxon>
        <taxon>rosids</taxon>
        <taxon>fabids</taxon>
        <taxon>Malpighiales</taxon>
        <taxon>Euphorbiaceae</taxon>
        <taxon>Acalyphoideae</taxon>
        <taxon>Acalypheae</taxon>
        <taxon>Ricinus</taxon>
    </lineage>
</organism>
<gene>
    <name evidence="1" type="ORF">RCOM_0555430</name>
</gene>
<evidence type="ECO:0000313" key="1">
    <source>
        <dbReference type="EMBL" id="EEF41632.1"/>
    </source>
</evidence>
<keyword evidence="2" id="KW-1185">Reference proteome</keyword>
<sequence>MRISFSALGNSLPFSRIFRQVEQEIETVVNVLQPGPLGIVEHKFSAEEIRDANATVQRAVITWRRNANLEHQNDILKDFIHK</sequence>
<evidence type="ECO:0000313" key="2">
    <source>
        <dbReference type="Proteomes" id="UP000008311"/>
    </source>
</evidence>
<proteinExistence type="predicted"/>
<dbReference type="InParanoid" id="B9S3V1"/>
<dbReference type="FunCoup" id="B9S3V1">
    <property type="interactions" value="412"/>
</dbReference>
<reference evidence="2" key="1">
    <citation type="journal article" date="2010" name="Nat. Biotechnol.">
        <title>Draft genome sequence of the oilseed species Ricinus communis.</title>
        <authorList>
            <person name="Chan A.P."/>
            <person name="Crabtree J."/>
            <person name="Zhao Q."/>
            <person name="Lorenzi H."/>
            <person name="Orvis J."/>
            <person name="Puiu D."/>
            <person name="Melake-Berhan A."/>
            <person name="Jones K.M."/>
            <person name="Redman J."/>
            <person name="Chen G."/>
            <person name="Cahoon E.B."/>
            <person name="Gedil M."/>
            <person name="Stanke M."/>
            <person name="Haas B.J."/>
            <person name="Wortman J.R."/>
            <person name="Fraser-Liggett C.M."/>
            <person name="Ravel J."/>
            <person name="Rabinowicz P.D."/>
        </authorList>
    </citation>
    <scope>NUCLEOTIDE SEQUENCE [LARGE SCALE GENOMIC DNA]</scope>
    <source>
        <strain evidence="2">cv. Hale</strain>
    </source>
</reference>
<name>B9S3V1_RICCO</name>
<dbReference type="PANTHER" id="PTHR37235:SF2">
    <property type="entry name" value="OS05G0371500 PROTEIN"/>
    <property type="match status" value="1"/>
</dbReference>
<protein>
    <submittedName>
        <fullName evidence="1">Uncharacterized protein</fullName>
    </submittedName>
</protein>
<dbReference type="EMBL" id="EQ973863">
    <property type="protein sequence ID" value="EEF41632.1"/>
    <property type="molecule type" value="Genomic_DNA"/>
</dbReference>
<dbReference type="Proteomes" id="UP000008311">
    <property type="component" value="Unassembled WGS sequence"/>
</dbReference>
<dbReference type="eggNOG" id="ENOG502S7M0">
    <property type="taxonomic scope" value="Eukaryota"/>
</dbReference>
<dbReference type="STRING" id="3988.B9S3V1"/>